<feature type="transmembrane region" description="Helical" evidence="1">
    <location>
        <begin position="55"/>
        <end position="78"/>
    </location>
</feature>
<dbReference type="EMBL" id="FNVN01000002">
    <property type="protein sequence ID" value="SEG39892.1"/>
    <property type="molecule type" value="Genomic_DNA"/>
</dbReference>
<dbReference type="AlphaFoldDB" id="A0A1H5ZUQ8"/>
<evidence type="ECO:0000256" key="1">
    <source>
        <dbReference type="SAM" id="Phobius"/>
    </source>
</evidence>
<keyword evidence="1" id="KW-1133">Transmembrane helix</keyword>
<feature type="transmembrane region" description="Helical" evidence="1">
    <location>
        <begin position="112"/>
        <end position="129"/>
    </location>
</feature>
<dbReference type="OrthoDB" id="350040at2157"/>
<organism evidence="3 4">
    <name type="scientific">Halobellus limi</name>
    <dbReference type="NCBI Taxonomy" id="699433"/>
    <lineage>
        <taxon>Archaea</taxon>
        <taxon>Methanobacteriati</taxon>
        <taxon>Methanobacteriota</taxon>
        <taxon>Stenosarchaea group</taxon>
        <taxon>Halobacteria</taxon>
        <taxon>Halobacteriales</taxon>
        <taxon>Haloferacaceae</taxon>
        <taxon>Halobellus</taxon>
    </lineage>
</organism>
<dbReference type="RefSeq" id="WP_103991866.1">
    <property type="nucleotide sequence ID" value="NZ_CP031311.1"/>
</dbReference>
<evidence type="ECO:0000313" key="5">
    <source>
        <dbReference type="Proteomes" id="UP000296733"/>
    </source>
</evidence>
<sequence>MDLRGRSIGVGLLIVALGQLSVRAVLGGSALLLDPSGSVVGLSVGTLSGTPFRSFLVPGALLLVVFGLVPAAVAAALYEGQRWGRPAAVTVAVALVGWVAVEVAVGFDRPTAYLNLATAAALVALSVYARRPGTRVERPE</sequence>
<reference evidence="2 5" key="2">
    <citation type="journal article" date="2019" name="Nat. Commun.">
        <title>A new type of DNA phosphorothioation-based antiviral system in archaea.</title>
        <authorList>
            <person name="Xiong L."/>
            <person name="Liu S."/>
            <person name="Chen S."/>
            <person name="Xiao Y."/>
            <person name="Zhu B."/>
            <person name="Gao Y."/>
            <person name="Zhang Y."/>
            <person name="Chen B."/>
            <person name="Luo J."/>
            <person name="Deng Z."/>
            <person name="Chen X."/>
            <person name="Wang L."/>
            <person name="Chen S."/>
        </authorList>
    </citation>
    <scope>NUCLEOTIDE SEQUENCE [LARGE SCALE GENOMIC DNA]</scope>
    <source>
        <strain evidence="2 5">CGMCC 1.10331</strain>
    </source>
</reference>
<reference evidence="3 4" key="1">
    <citation type="submission" date="2016-10" db="EMBL/GenBank/DDBJ databases">
        <authorList>
            <person name="de Groot N.N."/>
        </authorList>
    </citation>
    <scope>NUCLEOTIDE SEQUENCE [LARGE SCALE GENOMIC DNA]</scope>
    <source>
        <strain evidence="3 4">CGMCC 1.10331</strain>
    </source>
</reference>
<protein>
    <submittedName>
        <fullName evidence="3">Uncharacterized protein</fullName>
    </submittedName>
</protein>
<keyword evidence="1" id="KW-0472">Membrane</keyword>
<feature type="transmembrane region" description="Helical" evidence="1">
    <location>
        <begin position="87"/>
        <end position="106"/>
    </location>
</feature>
<dbReference type="KEGG" id="hlm:DV707_09830"/>
<evidence type="ECO:0000313" key="2">
    <source>
        <dbReference type="EMBL" id="QCC47934.1"/>
    </source>
</evidence>
<name>A0A1H5ZUQ8_9EURY</name>
<dbReference type="Proteomes" id="UP000236740">
    <property type="component" value="Unassembled WGS sequence"/>
</dbReference>
<keyword evidence="4" id="KW-1185">Reference proteome</keyword>
<keyword evidence="1" id="KW-0812">Transmembrane</keyword>
<gene>
    <name evidence="2" type="ORF">DV707_09830</name>
    <name evidence="3" type="ORF">SAMN04488133_2188</name>
</gene>
<dbReference type="GeneID" id="39858391"/>
<dbReference type="EMBL" id="CP031311">
    <property type="protein sequence ID" value="QCC47934.1"/>
    <property type="molecule type" value="Genomic_DNA"/>
</dbReference>
<proteinExistence type="predicted"/>
<evidence type="ECO:0000313" key="3">
    <source>
        <dbReference type="EMBL" id="SEG39892.1"/>
    </source>
</evidence>
<evidence type="ECO:0000313" key="4">
    <source>
        <dbReference type="Proteomes" id="UP000236740"/>
    </source>
</evidence>
<accession>A0A1H5ZUQ8</accession>
<dbReference type="Proteomes" id="UP000296733">
    <property type="component" value="Chromosome"/>
</dbReference>